<dbReference type="EMBL" id="CP119944">
    <property type="protein sequence ID" value="WFC98996.1"/>
    <property type="molecule type" value="Genomic_DNA"/>
</dbReference>
<evidence type="ECO:0000313" key="9">
    <source>
        <dbReference type="EMBL" id="WFC98996.1"/>
    </source>
</evidence>
<evidence type="ECO:0000256" key="5">
    <source>
        <dbReference type="PROSITE-ProRule" id="PRU00555"/>
    </source>
</evidence>
<feature type="compositionally biased region" description="Basic and acidic residues" evidence="7">
    <location>
        <begin position="862"/>
        <end position="875"/>
    </location>
</feature>
<comment type="catalytic activity">
    <reaction evidence="6">
        <text>a 1-acyl-sn-glycero-3-phosphocholine + H2O = sn-glycerol 3-phosphocholine + a fatty acid + H(+)</text>
        <dbReference type="Rhea" id="RHEA:15177"/>
        <dbReference type="ChEBI" id="CHEBI:15377"/>
        <dbReference type="ChEBI" id="CHEBI:15378"/>
        <dbReference type="ChEBI" id="CHEBI:16870"/>
        <dbReference type="ChEBI" id="CHEBI:28868"/>
        <dbReference type="ChEBI" id="CHEBI:58168"/>
        <dbReference type="EC" id="3.1.1.5"/>
    </reaction>
</comment>
<evidence type="ECO:0000313" key="10">
    <source>
        <dbReference type="Proteomes" id="UP001219567"/>
    </source>
</evidence>
<feature type="region of interest" description="Disordered" evidence="7">
    <location>
        <begin position="1076"/>
        <end position="1104"/>
    </location>
</feature>
<proteinExistence type="inferred from homology"/>
<keyword evidence="3 5" id="KW-0442">Lipid degradation</keyword>
<dbReference type="Proteomes" id="UP001219567">
    <property type="component" value="Chromosome 2"/>
</dbReference>
<reference evidence="9 10" key="1">
    <citation type="submission" date="2023-03" db="EMBL/GenBank/DDBJ databases">
        <title>Mating type loci evolution in Malassezia.</title>
        <authorList>
            <person name="Coelho M.A."/>
        </authorList>
    </citation>
    <scope>NUCLEOTIDE SEQUENCE [LARGE SCALE GENOMIC DNA]</scope>
    <source>
        <strain evidence="9 10">CBS 9725</strain>
    </source>
</reference>
<dbReference type="GO" id="GO:0005829">
    <property type="term" value="C:cytosol"/>
    <property type="evidence" value="ECO:0007669"/>
    <property type="project" value="TreeGrafter"/>
</dbReference>
<feature type="compositionally biased region" description="Polar residues" evidence="7">
    <location>
        <begin position="970"/>
        <end position="990"/>
    </location>
</feature>
<evidence type="ECO:0000259" key="8">
    <source>
        <dbReference type="PROSITE" id="PS51210"/>
    </source>
</evidence>
<protein>
    <recommendedName>
        <fullName evidence="6">Lysophospholipase</fullName>
        <ecNumber evidence="6">3.1.1.5</ecNumber>
    </recommendedName>
</protein>
<feature type="domain" description="PLA2c" evidence="8">
    <location>
        <begin position="439"/>
        <end position="1111"/>
    </location>
</feature>
<dbReference type="SUPFAM" id="SSF52151">
    <property type="entry name" value="FabD/lysophospholipase-like"/>
    <property type="match status" value="1"/>
</dbReference>
<feature type="region of interest" description="Disordered" evidence="7">
    <location>
        <begin position="306"/>
        <end position="334"/>
    </location>
</feature>
<feature type="region of interest" description="Disordered" evidence="7">
    <location>
        <begin position="1182"/>
        <end position="1208"/>
    </location>
</feature>
<feature type="region of interest" description="Disordered" evidence="7">
    <location>
        <begin position="956"/>
        <end position="1001"/>
    </location>
</feature>
<dbReference type="Gene3D" id="3.40.1090.10">
    <property type="entry name" value="Cytosolic phospholipase A2 catalytic domain"/>
    <property type="match status" value="2"/>
</dbReference>
<dbReference type="PANTHER" id="PTHR10728">
    <property type="entry name" value="CYTOSOLIC PHOSPHOLIPASE A2"/>
    <property type="match status" value="1"/>
</dbReference>
<keyword evidence="10" id="KW-1185">Reference proteome</keyword>
<dbReference type="PROSITE" id="PS51210">
    <property type="entry name" value="PLA2C"/>
    <property type="match status" value="1"/>
</dbReference>
<evidence type="ECO:0000256" key="3">
    <source>
        <dbReference type="ARBA" id="ARBA00022963"/>
    </source>
</evidence>
<gene>
    <name evidence="9" type="ORF">MYAM1_001731</name>
</gene>
<dbReference type="InterPro" id="IPR016035">
    <property type="entry name" value="Acyl_Trfase/lysoPLipase"/>
</dbReference>
<dbReference type="Pfam" id="PF01735">
    <property type="entry name" value="PLA2_B"/>
    <property type="match status" value="1"/>
</dbReference>
<evidence type="ECO:0000256" key="6">
    <source>
        <dbReference type="RuleBase" id="RU362103"/>
    </source>
</evidence>
<evidence type="ECO:0000256" key="4">
    <source>
        <dbReference type="ARBA" id="ARBA00023098"/>
    </source>
</evidence>
<dbReference type="PANTHER" id="PTHR10728:SF40">
    <property type="entry name" value="PATATIN FAMILY PROTEIN"/>
    <property type="match status" value="1"/>
</dbReference>
<dbReference type="EC" id="3.1.1.5" evidence="6"/>
<evidence type="ECO:0000256" key="2">
    <source>
        <dbReference type="ARBA" id="ARBA00022801"/>
    </source>
</evidence>
<comment type="similarity">
    <text evidence="1 6">Belongs to the lysophospholipase family.</text>
</comment>
<dbReference type="GO" id="GO:0004623">
    <property type="term" value="F:phospholipase A2 activity"/>
    <property type="evidence" value="ECO:0007669"/>
    <property type="project" value="TreeGrafter"/>
</dbReference>
<feature type="compositionally biased region" description="Polar residues" evidence="7">
    <location>
        <begin position="315"/>
        <end position="334"/>
    </location>
</feature>
<feature type="compositionally biased region" description="Basic and acidic residues" evidence="7">
    <location>
        <begin position="890"/>
        <end position="902"/>
    </location>
</feature>
<accession>A0AAJ6CIL4</accession>
<dbReference type="GO" id="GO:0004622">
    <property type="term" value="F:phosphatidylcholine lysophospholipase activity"/>
    <property type="evidence" value="ECO:0007669"/>
    <property type="project" value="UniProtKB-EC"/>
</dbReference>
<keyword evidence="4 5" id="KW-0443">Lipid metabolism</keyword>
<dbReference type="InterPro" id="IPR002642">
    <property type="entry name" value="LysoPLipase_cat_dom"/>
</dbReference>
<evidence type="ECO:0000256" key="7">
    <source>
        <dbReference type="SAM" id="MobiDB-lite"/>
    </source>
</evidence>
<evidence type="ECO:0000256" key="1">
    <source>
        <dbReference type="ARBA" id="ARBA00008780"/>
    </source>
</evidence>
<dbReference type="GO" id="GO:0046475">
    <property type="term" value="P:glycerophospholipid catabolic process"/>
    <property type="evidence" value="ECO:0007669"/>
    <property type="project" value="TreeGrafter"/>
</dbReference>
<sequence length="1320" mass="147448">MASQTGKAKHAQTEWLAAQEKLRAAQQKVDANAKLERCLEQEGAELVSSRLRYEYILKNLESLGTKIFTGFAVQTFPVLEALQWEVDVKETELELLPIELDREKRARQVLKSAEQCIKDCLKYVRTILNIGIEMGVPQDNKHHQKLFSGSAQKFADSSMPSMLNCKSSLGKYVTLIVQARMRLDLILVSPQFELPDLTRLPGRKKVGTMTELEMYSAMERCYAQCQACCTYVATEICVSVAREKAYRQKLGNYQEALKTGKANVQRAQYTILNTYNEGLAEVQRQLRLQFPLAASQLAEIARAKQLEREEGSSLRPGSQLYQTTDSNSVTSETSYTRVVTAKTGRPVGMSMIANATNRGTATTSQEASGVQGSLQDSVPAPWWQERRFPYLFPPSQFPLNLPPPMRLNKIPWLERWRFRWHNLSQLSDQMKYNQQDKQTYPELDWDANVRCSPDLHPEEEAFIAKRRRLISSEGDNSLARFLQLPEDTYVHPDDVPLIAIGGSGGGYRAMFAYAGFIKEAENTGLWQCTTWVSGVSGSCWTVAALYAIASCSTDVLIAHLLAMAHEGAHPMSIQAMDRIARSRNGIFYLLGPLLRKSSARNVKCRLMDFYATLTLSYMYLPRPLALFGTNYSYKGPTESSVNAPDGYKPLENTDYKPGEGLSRETFQWSQVWKRAKLDRAQAPLPILTGVRRVWRPRPKHGNLEPPSRVEQPPAPHPAAIADGTAAQAPAYEPKLLVGGGYDWYEISPLELGSRNTGAWIPTWGYGRRFENGQSTERQPEVSLSMIVGQCTGAPAGPLTAYISTMLASIPEGTVMSTLLSYVNEFMKMKRWEKRWGNPIRAADEPNPFYGHGMDDRVISMPDEKQTAPAKPETEPILRSSAKTRSTARRNPVEEPYHQDDRVAPAPAIMTASDSSEGQRPGIDQAEQSSSILELTQAPIAELGAPIRKIGVVNTPSSFSDSYYKPDPAQSRLNSISEKTTSHDLQPSSQMPVDLQEKNEDAPEVEAPQQFSSAPFFSKLPHLSLPNLPKMPEVSIAGVNRLGEINFENPLRLQRRRSDASITSSVSDYDPDLFMAPLDDGSSYANRQKQDAEPSRAKTSTNHSYTWEHSKKLRLMDSGLSNNLPNHVLSRAERNADILISFDSSSDVKIGAAVERIHEFASDCGLEVELDAKTRATNEAAIKAAKSNEESAKQKPPSQPTTSDDFREEAERIRNEFEPRIAQRFDGWRLSKGGRQGRSPDVRLVYCPLFPNAVQPGFDPSTANYSTSYNLVWTADQVRALLRTAMANVEEGSYGIEVIRAAVRESYEARRLARLAREAMS</sequence>
<organism evidence="9 10">
    <name type="scientific">Malassezia yamatoensis</name>
    <dbReference type="NCBI Taxonomy" id="253288"/>
    <lineage>
        <taxon>Eukaryota</taxon>
        <taxon>Fungi</taxon>
        <taxon>Dikarya</taxon>
        <taxon>Basidiomycota</taxon>
        <taxon>Ustilaginomycotina</taxon>
        <taxon>Malasseziomycetes</taxon>
        <taxon>Malasseziales</taxon>
        <taxon>Malasseziaceae</taxon>
        <taxon>Malassezia</taxon>
    </lineage>
</organism>
<feature type="region of interest" description="Disordered" evidence="7">
    <location>
        <begin position="862"/>
        <end position="905"/>
    </location>
</feature>
<keyword evidence="2 5" id="KW-0378">Hydrolase</keyword>
<name>A0AAJ6CIL4_9BASI</name>